<dbReference type="EMBL" id="JAVHNR010000003">
    <property type="protein sequence ID" value="KAK6348241.1"/>
    <property type="molecule type" value="Genomic_DNA"/>
</dbReference>
<comment type="caution">
    <text evidence="2">The sequence shown here is derived from an EMBL/GenBank/DDBJ whole genome shotgun (WGS) entry which is preliminary data.</text>
</comment>
<sequence>MVAGAIMWDAFSHRAVTDQLNVQGARFESKLEKTDLRIDMLAGRIDKLSERMDRLGDKMDKKKC</sequence>
<gene>
    <name evidence="2" type="ORF">TWF718_006050</name>
</gene>
<reference evidence="2 3" key="1">
    <citation type="submission" date="2019-10" db="EMBL/GenBank/DDBJ databases">
        <authorList>
            <person name="Palmer J.M."/>
        </authorList>
    </citation>
    <scope>NUCLEOTIDE SEQUENCE [LARGE SCALE GENOMIC DNA]</scope>
    <source>
        <strain evidence="2 3">TWF718</strain>
    </source>
</reference>
<feature type="coiled-coil region" evidence="1">
    <location>
        <begin position="31"/>
        <end position="58"/>
    </location>
</feature>
<evidence type="ECO:0000313" key="3">
    <source>
        <dbReference type="Proteomes" id="UP001313282"/>
    </source>
</evidence>
<evidence type="ECO:0000256" key="1">
    <source>
        <dbReference type="SAM" id="Coils"/>
    </source>
</evidence>
<accession>A0AAN8N2L0</accession>
<protein>
    <submittedName>
        <fullName evidence="2">Uncharacterized protein</fullName>
    </submittedName>
</protein>
<organism evidence="2 3">
    <name type="scientific">Orbilia javanica</name>
    <dbReference type="NCBI Taxonomy" id="47235"/>
    <lineage>
        <taxon>Eukaryota</taxon>
        <taxon>Fungi</taxon>
        <taxon>Dikarya</taxon>
        <taxon>Ascomycota</taxon>
        <taxon>Pezizomycotina</taxon>
        <taxon>Orbiliomycetes</taxon>
        <taxon>Orbiliales</taxon>
        <taxon>Orbiliaceae</taxon>
        <taxon>Orbilia</taxon>
    </lineage>
</organism>
<proteinExistence type="predicted"/>
<evidence type="ECO:0000313" key="2">
    <source>
        <dbReference type="EMBL" id="KAK6348241.1"/>
    </source>
</evidence>
<name>A0AAN8N2L0_9PEZI</name>
<keyword evidence="1" id="KW-0175">Coiled coil</keyword>
<keyword evidence="3" id="KW-1185">Reference proteome</keyword>
<dbReference type="Proteomes" id="UP001313282">
    <property type="component" value="Unassembled WGS sequence"/>
</dbReference>
<dbReference type="AlphaFoldDB" id="A0AAN8N2L0"/>